<dbReference type="Gene3D" id="2.120.10.30">
    <property type="entry name" value="TolB, C-terminal domain"/>
    <property type="match status" value="1"/>
</dbReference>
<dbReference type="PROSITE" id="PS00018">
    <property type="entry name" value="EF_HAND_1"/>
    <property type="match status" value="1"/>
</dbReference>
<gene>
    <name evidence="2" type="ORF">METZ01_LOCUS157299</name>
</gene>
<dbReference type="InterPro" id="IPR016134">
    <property type="entry name" value="Dockerin_dom"/>
</dbReference>
<name>A0A382ASC8_9ZZZZ</name>
<feature type="domain" description="Dockerin" evidence="1">
    <location>
        <begin position="405"/>
        <end position="468"/>
    </location>
</feature>
<reference evidence="2" key="1">
    <citation type="submission" date="2018-05" db="EMBL/GenBank/DDBJ databases">
        <authorList>
            <person name="Lanie J.A."/>
            <person name="Ng W.-L."/>
            <person name="Kazmierczak K.M."/>
            <person name="Andrzejewski T.M."/>
            <person name="Davidsen T.M."/>
            <person name="Wayne K.J."/>
            <person name="Tettelin H."/>
            <person name="Glass J.I."/>
            <person name="Rusch D."/>
            <person name="Podicherti R."/>
            <person name="Tsui H.-C.T."/>
            <person name="Winkler M.E."/>
        </authorList>
    </citation>
    <scope>NUCLEOTIDE SEQUENCE</scope>
</reference>
<dbReference type="NCBIfam" id="TIGR02145">
    <property type="entry name" value="Fib_succ_major"/>
    <property type="match status" value="1"/>
</dbReference>
<dbReference type="InterPro" id="IPR011871">
    <property type="entry name" value="Fib_succ_major"/>
</dbReference>
<evidence type="ECO:0000259" key="1">
    <source>
        <dbReference type="PROSITE" id="PS51766"/>
    </source>
</evidence>
<dbReference type="AlphaFoldDB" id="A0A382ASC8"/>
<dbReference type="InterPro" id="IPR011042">
    <property type="entry name" value="6-blade_b-propeller_TolB-like"/>
</dbReference>
<accession>A0A382ASC8</accession>
<dbReference type="PANTHER" id="PTHR36842:SF1">
    <property type="entry name" value="PROTEIN TOLB"/>
    <property type="match status" value="1"/>
</dbReference>
<proteinExistence type="predicted"/>
<dbReference type="EMBL" id="UINC01026641">
    <property type="protein sequence ID" value="SVB04445.1"/>
    <property type="molecule type" value="Genomic_DNA"/>
</dbReference>
<sequence length="672" mass="75261">MLLSLSFGVDDFNLIKSEEPFPLSEGKIVFHSYSDYEAWDGKLFLYDFSEQLLTEISQGWDIDHTINAHFSPDGSKIVFMGAPAGNHNSSSWDIYLWDLFSDLPINLTANNGLRDEDPKFSPNGSEIVFKQNGDLKVMDLINDTIIHTTNNGYSIEESMPYFTSDNQYIIYARGAGISSDIYLINKDGMENQPLENITNIQEYYPIIRSNSTFLYTRWVSAENHHDQIYLGYFSDTNAQYLFFNDEFADDSDPFPVNSEYVLFSSNRSGGQGGWDLYLADINSSTTWSMDEFNLNSSIHELGICYYNDVSINGCTDSEACNYDEIATADDGSCEFEVDCAGVCGGDLEIDCGGVCGGDNSTADNCCGIPFNDDCTSDCYEDPYTGECCPIWEVDECGVCGGDNTSCQQLGDINGDGYLDVLDVVLMVNMILEDEYDEIADINEDGVLNVLDVVILVNLILDGDDDTCIDIDGNFYESVQIGEQLWMAENLKVTHFNNGDEIPTGYSASEWDTIHDDAYAVYDDDPANAEIYGNLYNYYAVDDSRGICPENYHIPTDDEWYVLLEYLGGDSGENWIIAGGKMKDVGTIEDGDGRWYAPNEGANNESGFTAIPAGFRLNDGQYYESGYYGIFWSSTAEYYTNAFFMWYLLHDDSRLYRGLFDSQTGLSVRCLKD</sequence>
<dbReference type="Pfam" id="PF00404">
    <property type="entry name" value="Dockerin_1"/>
    <property type="match status" value="1"/>
</dbReference>
<dbReference type="SUPFAM" id="SSF82171">
    <property type="entry name" value="DPP6 N-terminal domain-like"/>
    <property type="match status" value="1"/>
</dbReference>
<dbReference type="InterPro" id="IPR036439">
    <property type="entry name" value="Dockerin_dom_sf"/>
</dbReference>
<dbReference type="GO" id="GO:0000272">
    <property type="term" value="P:polysaccharide catabolic process"/>
    <property type="evidence" value="ECO:0007669"/>
    <property type="project" value="InterPro"/>
</dbReference>
<dbReference type="GO" id="GO:0004553">
    <property type="term" value="F:hydrolase activity, hydrolyzing O-glycosyl compounds"/>
    <property type="evidence" value="ECO:0007669"/>
    <property type="project" value="InterPro"/>
</dbReference>
<dbReference type="SUPFAM" id="SSF63446">
    <property type="entry name" value="Type I dockerin domain"/>
    <property type="match status" value="1"/>
</dbReference>
<dbReference type="Gene3D" id="1.10.1330.10">
    <property type="entry name" value="Dockerin domain"/>
    <property type="match status" value="1"/>
</dbReference>
<dbReference type="InterPro" id="IPR018247">
    <property type="entry name" value="EF_Hand_1_Ca_BS"/>
</dbReference>
<organism evidence="2">
    <name type="scientific">marine metagenome</name>
    <dbReference type="NCBI Taxonomy" id="408172"/>
    <lineage>
        <taxon>unclassified sequences</taxon>
        <taxon>metagenomes</taxon>
        <taxon>ecological metagenomes</taxon>
    </lineage>
</organism>
<dbReference type="PANTHER" id="PTHR36842">
    <property type="entry name" value="PROTEIN TOLB HOMOLOG"/>
    <property type="match status" value="1"/>
</dbReference>
<dbReference type="CDD" id="cd14256">
    <property type="entry name" value="Dockerin_I"/>
    <property type="match status" value="1"/>
</dbReference>
<dbReference type="Pfam" id="PF09603">
    <property type="entry name" value="Fib_succ_major"/>
    <property type="match status" value="1"/>
</dbReference>
<evidence type="ECO:0000313" key="2">
    <source>
        <dbReference type="EMBL" id="SVB04445.1"/>
    </source>
</evidence>
<dbReference type="InterPro" id="IPR002105">
    <property type="entry name" value="Dockerin_1_rpt"/>
</dbReference>
<dbReference type="PROSITE" id="PS51766">
    <property type="entry name" value="DOCKERIN"/>
    <property type="match status" value="1"/>
</dbReference>
<protein>
    <recommendedName>
        <fullName evidence="1">Dockerin domain-containing protein</fullName>
    </recommendedName>
</protein>